<dbReference type="Gene3D" id="3.90.550.10">
    <property type="entry name" value="Spore Coat Polysaccharide Biosynthesis Protein SpsA, Chain A"/>
    <property type="match status" value="1"/>
</dbReference>
<dbReference type="Pfam" id="PF00535">
    <property type="entry name" value="Glycos_transf_2"/>
    <property type="match status" value="1"/>
</dbReference>
<reference evidence="2 3" key="1">
    <citation type="submission" date="2018-11" db="EMBL/GenBank/DDBJ databases">
        <title>Rhodococcus spongicola sp. nov. and Rhodococcus xishaensis sp. nov. from marine sponges.</title>
        <authorList>
            <person name="Li L."/>
            <person name="Lin H.W."/>
        </authorList>
    </citation>
    <scope>NUCLEOTIDE SEQUENCE [LARGE SCALE GENOMIC DNA]</scope>
    <source>
        <strain evidence="2 3">CCTCC AB2014297</strain>
    </source>
</reference>
<feature type="domain" description="Glycosyltransferase 2-like" evidence="1">
    <location>
        <begin position="11"/>
        <end position="191"/>
    </location>
</feature>
<proteinExistence type="predicted"/>
<organism evidence="2 3">
    <name type="scientific">Prescottella agglutinans</name>
    <dbReference type="NCBI Taxonomy" id="1644129"/>
    <lineage>
        <taxon>Bacteria</taxon>
        <taxon>Bacillati</taxon>
        <taxon>Actinomycetota</taxon>
        <taxon>Actinomycetes</taxon>
        <taxon>Mycobacteriales</taxon>
        <taxon>Nocardiaceae</taxon>
        <taxon>Prescottella</taxon>
    </lineage>
</organism>
<dbReference type="PANTHER" id="PTHR43646">
    <property type="entry name" value="GLYCOSYLTRANSFERASE"/>
    <property type="match status" value="1"/>
</dbReference>
<evidence type="ECO:0000313" key="2">
    <source>
        <dbReference type="EMBL" id="RVW09244.1"/>
    </source>
</evidence>
<sequence length="352" mass="37172">MHAGPVTEPVTVVVPARNEADRIGALVADLRAQRGLSTLRVLVLDDDSTDGTADVARRAFDNDGRFASIRSSDAPPPGWLGKTAACRLGAEHASRLMDRRRPGVLVFLDADVRLAPDALAAAVTALRRGGVDLVSPWPRQDAVSAAERLIQPLLCWSWFASLPTAVAARNTRPSMVVACGQFLVFDAAAYYRIGGHAAVADSLTEDLDIARALRRRGGRTAVAAAQHLASCRMYTTPAALSAGYTRWLWTAFGSSAGSAAVSAGAALAYLLPPAAALLGRGRTRAWGAAGYAAGVVSRLTARTVETGVRPGVRDVLDAAAHPASIVGLIYLTGVSHRERRRGRLRWKGRAVT</sequence>
<dbReference type="SUPFAM" id="SSF53448">
    <property type="entry name" value="Nucleotide-diphospho-sugar transferases"/>
    <property type="match status" value="1"/>
</dbReference>
<dbReference type="EMBL" id="RKLP01000006">
    <property type="protein sequence ID" value="RVW09244.1"/>
    <property type="molecule type" value="Genomic_DNA"/>
</dbReference>
<evidence type="ECO:0000259" key="1">
    <source>
        <dbReference type="Pfam" id="PF00535"/>
    </source>
</evidence>
<dbReference type="AlphaFoldDB" id="A0A3S3AIT2"/>
<comment type="caution">
    <text evidence="2">The sequence shown here is derived from an EMBL/GenBank/DDBJ whole genome shotgun (WGS) entry which is preliminary data.</text>
</comment>
<evidence type="ECO:0000313" key="3">
    <source>
        <dbReference type="Proteomes" id="UP000286208"/>
    </source>
</evidence>
<dbReference type="InterPro" id="IPR029044">
    <property type="entry name" value="Nucleotide-diphossugar_trans"/>
</dbReference>
<keyword evidence="2" id="KW-0808">Transferase</keyword>
<dbReference type="OrthoDB" id="9806525at2"/>
<keyword evidence="3" id="KW-1185">Reference proteome</keyword>
<name>A0A3S3AIT2_9NOCA</name>
<protein>
    <submittedName>
        <fullName evidence="2">Glycosyltransferase</fullName>
    </submittedName>
</protein>
<dbReference type="PANTHER" id="PTHR43646:SF3">
    <property type="entry name" value="SLR1566 PROTEIN"/>
    <property type="match status" value="1"/>
</dbReference>
<gene>
    <name evidence="2" type="ORF">EGT67_12500</name>
</gene>
<dbReference type="InterPro" id="IPR001173">
    <property type="entry name" value="Glyco_trans_2-like"/>
</dbReference>
<dbReference type="GO" id="GO:0016740">
    <property type="term" value="F:transferase activity"/>
    <property type="evidence" value="ECO:0007669"/>
    <property type="project" value="UniProtKB-KW"/>
</dbReference>
<dbReference type="Proteomes" id="UP000286208">
    <property type="component" value="Unassembled WGS sequence"/>
</dbReference>
<accession>A0A3S3AIT2</accession>